<dbReference type="Proteomes" id="UP001204579">
    <property type="component" value="Unassembled WGS sequence"/>
</dbReference>
<dbReference type="InterPro" id="IPR017578">
    <property type="entry name" value="Ribazole_CobC"/>
</dbReference>
<dbReference type="GO" id="GO:0009236">
    <property type="term" value="P:cobalamin biosynthetic process"/>
    <property type="evidence" value="ECO:0007669"/>
    <property type="project" value="UniProtKB-UniRule"/>
</dbReference>
<comment type="caution">
    <text evidence="2">The sequence shown here is derived from an EMBL/GenBank/DDBJ whole genome shotgun (WGS) entry which is preliminary data.</text>
</comment>
<sequence>MKVYLIRHTSVDVAPGTCYGQTDVPLKASFEEEAAVCKSRIEGLVFDKVYTSPLSRCTRLAAFCGYPGAERDDRLKEINCGKWEMKRYDDISDPRLREWYDDYLHVPATGGESFMDLLHRVSSFLEELKQHPYEQVLIFAHGGVLISAQVYAGVIKPEQGFDAISPYGGMVVIDL</sequence>
<dbReference type="RefSeq" id="WP_018710384.1">
    <property type="nucleotide sequence ID" value="NZ_CALULB010000007.1"/>
</dbReference>
<dbReference type="AlphaFoldDB" id="A0AAW5N3Q7"/>
<reference evidence="2 3" key="1">
    <citation type="submission" date="2022-08" db="EMBL/GenBank/DDBJ databases">
        <authorList>
            <person name="Zeman M."/>
            <person name="Kubasova T."/>
        </authorList>
    </citation>
    <scope>NUCLEOTIDE SEQUENCE [LARGE SCALE GENOMIC DNA]</scope>
    <source>
        <strain evidence="2 3">ET62</strain>
    </source>
</reference>
<dbReference type="GeneID" id="82442890"/>
<dbReference type="InterPro" id="IPR029033">
    <property type="entry name" value="His_PPase_superfam"/>
</dbReference>
<dbReference type="GO" id="GO:0043755">
    <property type="term" value="F:alpha-ribazole phosphatase activity"/>
    <property type="evidence" value="ECO:0007669"/>
    <property type="project" value="UniProtKB-UniRule"/>
</dbReference>
<dbReference type="EMBL" id="JANRHJ010000002">
    <property type="protein sequence ID" value="MCR8872981.1"/>
    <property type="molecule type" value="Genomic_DNA"/>
</dbReference>
<evidence type="ECO:0000256" key="1">
    <source>
        <dbReference type="NCBIfam" id="TIGR03162"/>
    </source>
</evidence>
<dbReference type="EC" id="3.1.3.73" evidence="1"/>
<evidence type="ECO:0000313" key="2">
    <source>
        <dbReference type="EMBL" id="MCR8872981.1"/>
    </source>
</evidence>
<gene>
    <name evidence="2" type="primary">cobC</name>
    <name evidence="2" type="ORF">NW209_02905</name>
</gene>
<dbReference type="PANTHER" id="PTHR48100">
    <property type="entry name" value="BROAD-SPECIFICITY PHOSPHATASE YOR283W-RELATED"/>
    <property type="match status" value="1"/>
</dbReference>
<keyword evidence="3" id="KW-1185">Reference proteome</keyword>
<organism evidence="2 3">
    <name type="scientific">Phocaeicola barnesiae</name>
    <dbReference type="NCBI Taxonomy" id="376804"/>
    <lineage>
        <taxon>Bacteria</taxon>
        <taxon>Pseudomonadati</taxon>
        <taxon>Bacteroidota</taxon>
        <taxon>Bacteroidia</taxon>
        <taxon>Bacteroidales</taxon>
        <taxon>Bacteroidaceae</taxon>
        <taxon>Phocaeicola</taxon>
    </lineage>
</organism>
<dbReference type="InterPro" id="IPR013078">
    <property type="entry name" value="His_Pase_superF_clade-1"/>
</dbReference>
<dbReference type="NCBIfam" id="TIGR03162">
    <property type="entry name" value="ribazole_cobC"/>
    <property type="match status" value="1"/>
</dbReference>
<dbReference type="Pfam" id="PF00300">
    <property type="entry name" value="His_Phos_1"/>
    <property type="match status" value="1"/>
</dbReference>
<accession>A0AAW5N3Q7</accession>
<dbReference type="InterPro" id="IPR050275">
    <property type="entry name" value="PGM_Phosphatase"/>
</dbReference>
<proteinExistence type="predicted"/>
<dbReference type="Gene3D" id="3.40.50.1240">
    <property type="entry name" value="Phosphoglycerate mutase-like"/>
    <property type="match status" value="1"/>
</dbReference>
<protein>
    <recommendedName>
        <fullName evidence="1">Alpha-ribazole phosphatase</fullName>
        <ecNumber evidence="1">3.1.3.73</ecNumber>
    </recommendedName>
</protein>
<dbReference type="SUPFAM" id="SSF53254">
    <property type="entry name" value="Phosphoglycerate mutase-like"/>
    <property type="match status" value="1"/>
</dbReference>
<dbReference type="SMART" id="SM00855">
    <property type="entry name" value="PGAM"/>
    <property type="match status" value="1"/>
</dbReference>
<evidence type="ECO:0000313" key="3">
    <source>
        <dbReference type="Proteomes" id="UP001204579"/>
    </source>
</evidence>
<name>A0AAW5N3Q7_9BACT</name>
<dbReference type="CDD" id="cd07067">
    <property type="entry name" value="HP_PGM_like"/>
    <property type="match status" value="1"/>
</dbReference>